<feature type="region of interest" description="Disordered" evidence="1">
    <location>
        <begin position="127"/>
        <end position="168"/>
    </location>
</feature>
<dbReference type="InterPro" id="IPR013783">
    <property type="entry name" value="Ig-like_fold"/>
</dbReference>
<organism evidence="4 5">
    <name type="scientific">Rattus norvegicus</name>
    <name type="common">Rat</name>
    <dbReference type="NCBI Taxonomy" id="10116"/>
    <lineage>
        <taxon>Eukaryota</taxon>
        <taxon>Metazoa</taxon>
        <taxon>Chordata</taxon>
        <taxon>Craniata</taxon>
        <taxon>Vertebrata</taxon>
        <taxon>Euteleostomi</taxon>
        <taxon>Mammalia</taxon>
        <taxon>Eutheria</taxon>
        <taxon>Euarchontoglires</taxon>
        <taxon>Glires</taxon>
        <taxon>Rodentia</taxon>
        <taxon>Myomorpha</taxon>
        <taxon>Muroidea</taxon>
        <taxon>Muridae</taxon>
        <taxon>Murinae</taxon>
        <taxon>Rattus</taxon>
    </lineage>
</organism>
<keyword evidence="2" id="KW-0732">Signal</keyword>
<dbReference type="Gene3D" id="2.60.40.10">
    <property type="entry name" value="Immunoglobulins"/>
    <property type="match status" value="1"/>
</dbReference>
<feature type="chain" id="PRO_5046371329" description="Ig-like domain-containing protein" evidence="2">
    <location>
        <begin position="21"/>
        <end position="168"/>
    </location>
</feature>
<dbReference type="SUPFAM" id="SSF48726">
    <property type="entry name" value="Immunoglobulin"/>
    <property type="match status" value="1"/>
</dbReference>
<protein>
    <recommendedName>
        <fullName evidence="3">Ig-like domain-containing protein</fullName>
    </recommendedName>
</protein>
<reference evidence="4" key="3">
    <citation type="submission" date="2025-09" db="UniProtKB">
        <authorList>
            <consortium name="Ensembl"/>
        </authorList>
    </citation>
    <scope>IDENTIFICATION</scope>
    <source>
        <strain evidence="4">Brown Norway</strain>
    </source>
</reference>
<evidence type="ECO:0000313" key="6">
    <source>
        <dbReference type="RGD" id="150342199"/>
    </source>
</evidence>
<dbReference type="InterPro" id="IPR007110">
    <property type="entry name" value="Ig-like_dom"/>
</dbReference>
<keyword evidence="5" id="KW-1185">Reference proteome</keyword>
<evidence type="ECO:0000256" key="1">
    <source>
        <dbReference type="SAM" id="MobiDB-lite"/>
    </source>
</evidence>
<gene>
    <name evidence="6" type="primary">ENSRNOG00000063277</name>
</gene>
<accession>A0A8I6G8P8</accession>
<dbReference type="InterPro" id="IPR036179">
    <property type="entry name" value="Ig-like_dom_sf"/>
</dbReference>
<evidence type="ECO:0000259" key="3">
    <source>
        <dbReference type="PROSITE" id="PS50835"/>
    </source>
</evidence>
<name>A0A8I6G8P8_RAT</name>
<feature type="compositionally biased region" description="Polar residues" evidence="1">
    <location>
        <begin position="157"/>
        <end position="168"/>
    </location>
</feature>
<dbReference type="InterPro" id="IPR003599">
    <property type="entry name" value="Ig_sub"/>
</dbReference>
<evidence type="ECO:0000256" key="2">
    <source>
        <dbReference type="SAM" id="SignalP"/>
    </source>
</evidence>
<dbReference type="Pfam" id="PF07686">
    <property type="entry name" value="V-set"/>
    <property type="match status" value="1"/>
</dbReference>
<dbReference type="AGR" id="RGD:150342199"/>
<dbReference type="InterPro" id="IPR050150">
    <property type="entry name" value="IgV_Light_Chain"/>
</dbReference>
<sequence length="168" mass="18461">MVAAPLHLFLLLLCFSVSNGQITLTQQAESLWVSPGEKVSITCRASQSLLYTDGKHYLSWYQQRPGQTTKALIYHASIRTDGVPTRFIGSGSGTEFTLSIEDVQPEDIALYYCLQTLKKPSTVIESETITPHGPASPTCPGLRDSSERNSWGDCADNENQLNGTNTDY</sequence>
<dbReference type="PANTHER" id="PTHR23267">
    <property type="entry name" value="IMMUNOGLOBULIN LIGHT CHAIN"/>
    <property type="match status" value="1"/>
</dbReference>
<proteinExistence type="predicted"/>
<dbReference type="SMART" id="SM00406">
    <property type="entry name" value="IGv"/>
    <property type="match status" value="1"/>
</dbReference>
<feature type="signal peptide" evidence="2">
    <location>
        <begin position="1"/>
        <end position="20"/>
    </location>
</feature>
<evidence type="ECO:0000313" key="4">
    <source>
        <dbReference type="Ensembl" id="ENSRNOP00000083257.2"/>
    </source>
</evidence>
<dbReference type="GO" id="GO:0019814">
    <property type="term" value="C:immunoglobulin complex"/>
    <property type="evidence" value="ECO:0000318"/>
    <property type="project" value="GO_Central"/>
</dbReference>
<dbReference type="InterPro" id="IPR013106">
    <property type="entry name" value="Ig_V-set"/>
</dbReference>
<reference evidence="4" key="2">
    <citation type="submission" date="2025-08" db="UniProtKB">
        <authorList>
            <consortium name="Ensembl"/>
        </authorList>
    </citation>
    <scope>IDENTIFICATION</scope>
    <source>
        <strain evidence="4">Brown Norway</strain>
    </source>
</reference>
<dbReference type="AlphaFoldDB" id="A0A8I6G8P8"/>
<dbReference type="GO" id="GO:0006955">
    <property type="term" value="P:immune response"/>
    <property type="evidence" value="ECO:0000318"/>
    <property type="project" value="GO_Central"/>
</dbReference>
<dbReference type="Ensembl" id="ENSRNOT00000098860.2">
    <property type="protein sequence ID" value="ENSRNOP00000083257.2"/>
    <property type="gene ID" value="ENSRNOG00000063277.2"/>
</dbReference>
<evidence type="ECO:0000313" key="5">
    <source>
        <dbReference type="Proteomes" id="UP000002494"/>
    </source>
</evidence>
<dbReference type="GeneTree" id="ENSGT00940000153770"/>
<dbReference type="Proteomes" id="UP000002494">
    <property type="component" value="Chromosome 4"/>
</dbReference>
<dbReference type="SMART" id="SM00409">
    <property type="entry name" value="IG"/>
    <property type="match status" value="1"/>
</dbReference>
<feature type="domain" description="Ig-like" evidence="3">
    <location>
        <begin position="20"/>
        <end position="130"/>
    </location>
</feature>
<dbReference type="PROSITE" id="PS50835">
    <property type="entry name" value="IG_LIKE"/>
    <property type="match status" value="1"/>
</dbReference>
<reference evidence="4" key="1">
    <citation type="submission" date="2024-01" db="EMBL/GenBank/DDBJ databases">
        <title>GRCr8: a new rat reference genome assembly contstructed from accurate long reads and long range scaffolding.</title>
        <authorList>
            <person name="Doris P.A."/>
            <person name="Kalbfleisch T."/>
            <person name="Li K."/>
            <person name="Howe K."/>
            <person name="Wood J."/>
        </authorList>
    </citation>
    <scope>NUCLEOTIDE SEQUENCE [LARGE SCALE GENOMIC DNA]</scope>
    <source>
        <strain evidence="4">Brown Norway</strain>
    </source>
</reference>
<dbReference type="FunCoup" id="A0A8I6G8P8">
    <property type="interactions" value="402"/>
</dbReference>
<dbReference type="OMA" id="CHQNTHC"/>
<dbReference type="RGD" id="150342199">
    <property type="gene designation" value="ENSRNOG00000063277"/>
</dbReference>